<organism evidence="2">
    <name type="scientific">Cucumis melo</name>
    <name type="common">Muskmelon</name>
    <dbReference type="NCBI Taxonomy" id="3656"/>
    <lineage>
        <taxon>Eukaryota</taxon>
        <taxon>Viridiplantae</taxon>
        <taxon>Streptophyta</taxon>
        <taxon>Embryophyta</taxon>
        <taxon>Tracheophyta</taxon>
        <taxon>Spermatophyta</taxon>
        <taxon>Magnoliopsida</taxon>
        <taxon>eudicotyledons</taxon>
        <taxon>Gunneridae</taxon>
        <taxon>Pentapetalae</taxon>
        <taxon>rosids</taxon>
        <taxon>fabids</taxon>
        <taxon>Cucurbitales</taxon>
        <taxon>Cucurbitaceae</taxon>
        <taxon>Benincaseae</taxon>
        <taxon>Cucumis</taxon>
    </lineage>
</organism>
<sequence length="169" mass="19000">MWHYSSSSSFEPYPHKGNPSRHRCVSSHRYPICPSIIARSTESTASLSVALSSAFRLTRRRPLWNSSRATQAAASVCRLSSSSVRRRPYFCFVSSVVNHRSRSSFALLRQSIVSHRSWLSSTTLFCRTVTVDEPSAAIIIERQTKPSTRPTRPSPEPSSVAFPKCRPTR</sequence>
<proteinExistence type="predicted"/>
<evidence type="ECO:0000256" key="1">
    <source>
        <dbReference type="SAM" id="MobiDB-lite"/>
    </source>
</evidence>
<dbReference type="EnsemblPlants" id="MELO3C004904.2.1">
    <property type="protein sequence ID" value="MELO3C004904.2.1"/>
    <property type="gene ID" value="MELO3C004904.2"/>
</dbReference>
<feature type="region of interest" description="Disordered" evidence="1">
    <location>
        <begin position="143"/>
        <end position="169"/>
    </location>
</feature>
<accession>A0A9I9CK88</accession>
<protein>
    <submittedName>
        <fullName evidence="2">Uncharacterized protein</fullName>
    </submittedName>
</protein>
<name>A0A9I9CK88_CUCME</name>
<dbReference type="Gramene" id="MELO3C004904.2.1">
    <property type="protein sequence ID" value="MELO3C004904.2.1"/>
    <property type="gene ID" value="MELO3C004904.2"/>
</dbReference>
<dbReference type="AlphaFoldDB" id="A0A9I9CK88"/>
<evidence type="ECO:0000313" key="2">
    <source>
        <dbReference type="EnsemblPlants" id="MELO3C004904.2.1"/>
    </source>
</evidence>
<reference evidence="2" key="1">
    <citation type="submission" date="2023-03" db="UniProtKB">
        <authorList>
            <consortium name="EnsemblPlants"/>
        </authorList>
    </citation>
    <scope>IDENTIFICATION</scope>
</reference>